<dbReference type="InterPro" id="IPR043504">
    <property type="entry name" value="Peptidase_S1_PA_chymotrypsin"/>
</dbReference>
<evidence type="ECO:0000313" key="3">
    <source>
        <dbReference type="Proteomes" id="UP001462961"/>
    </source>
</evidence>
<dbReference type="InterPro" id="IPR057904">
    <property type="entry name" value="Nal1_C"/>
</dbReference>
<feature type="domain" description="Nal1 C-terminal" evidence="1">
    <location>
        <begin position="246"/>
        <end position="334"/>
    </location>
</feature>
<protein>
    <recommendedName>
        <fullName evidence="1">Nal1 C-terminal domain-containing protein</fullName>
    </recommendedName>
</protein>
<dbReference type="EMBL" id="JAYLVJ010000017">
    <property type="protein sequence ID" value="MEO1755346.1"/>
    <property type="molecule type" value="Genomic_DNA"/>
</dbReference>
<keyword evidence="3" id="KW-1185">Reference proteome</keyword>
<reference evidence="2 3" key="1">
    <citation type="submission" date="2024-01" db="EMBL/GenBank/DDBJ databases">
        <title>The diversity of rhizobia nodulating Mimosa spp. in eleven states of Brazil covering several biomes is determined by host plant, location, and edaphic factors.</title>
        <authorList>
            <person name="Rouws L."/>
            <person name="Barauna A."/>
            <person name="Beukes C."/>
            <person name="De Faria S.M."/>
            <person name="Gross E."/>
            <person name="Dos Reis Junior F.B."/>
            <person name="Simon M."/>
            <person name="Maluk M."/>
            <person name="Odee D.W."/>
            <person name="Kenicer G."/>
            <person name="Young J.P.W."/>
            <person name="Reis V.M."/>
            <person name="Zilli J."/>
            <person name="James E.K."/>
        </authorList>
    </citation>
    <scope>NUCLEOTIDE SEQUENCE [LARGE SCALE GENOMIC DNA]</scope>
    <source>
        <strain evidence="2 3">JHI1651</strain>
    </source>
</reference>
<dbReference type="Gene3D" id="2.40.10.10">
    <property type="entry name" value="Trypsin-like serine proteases"/>
    <property type="match status" value="2"/>
</dbReference>
<evidence type="ECO:0000313" key="2">
    <source>
        <dbReference type="EMBL" id="MEO1755346.1"/>
    </source>
</evidence>
<accession>A0ABV0DW84</accession>
<sequence length="367" mass="37847">MATAFETASAFARWALAHNLLPRLPANMEEEYLAGVPALQVGDAAEQIFLRRGLSSIVFNDATSTVYVYTNKRVPQKELELLPRLLNHCEIEYPQGAVDVLVPPINEAQGASYTVVQRAAAGTSHYACGSSISPGNEASAGTLGALVTDAAGIYFGLTNNHVTGGCNHSGVGLPILAPGVIDVAPGGLPPFTVGFHERVIPYVLGTSGNVDISSNTDAALFRLQDTAVVSSSQGGIFDTPAAVAAPIEGMKVAKVGRTTGYTEGTVVGRELRPVRVKAGSAANGFEGFIWFPGVFVVHGETHEFSAGGDSGSLVVSLNPDGTKSAVGLVFCGGPDSLAPGGAKSMIVPLGPILDRLNVTLVSGHNVP</sequence>
<dbReference type="RefSeq" id="WP_146174379.1">
    <property type="nucleotide sequence ID" value="NZ_CP015958.1"/>
</dbReference>
<proteinExistence type="predicted"/>
<comment type="caution">
    <text evidence="2">The sequence shown here is derived from an EMBL/GenBank/DDBJ whole genome shotgun (WGS) entry which is preliminary data.</text>
</comment>
<dbReference type="InterPro" id="IPR009003">
    <property type="entry name" value="Peptidase_S1_PA"/>
</dbReference>
<evidence type="ECO:0000259" key="1">
    <source>
        <dbReference type="Pfam" id="PF25819"/>
    </source>
</evidence>
<dbReference type="Proteomes" id="UP001462961">
    <property type="component" value="Unassembled WGS sequence"/>
</dbReference>
<dbReference type="Pfam" id="PF25819">
    <property type="entry name" value="Nal1_C"/>
    <property type="match status" value="1"/>
</dbReference>
<name>A0ABV0DW84_9BURK</name>
<organism evidence="2 3">
    <name type="scientific">Paraburkholderia caribensis</name>
    <dbReference type="NCBI Taxonomy" id="75105"/>
    <lineage>
        <taxon>Bacteria</taxon>
        <taxon>Pseudomonadati</taxon>
        <taxon>Pseudomonadota</taxon>
        <taxon>Betaproteobacteria</taxon>
        <taxon>Burkholderiales</taxon>
        <taxon>Burkholderiaceae</taxon>
        <taxon>Paraburkholderia</taxon>
    </lineage>
</organism>
<gene>
    <name evidence="2" type="ORF">VOI32_15570</name>
</gene>
<dbReference type="SUPFAM" id="SSF50494">
    <property type="entry name" value="Trypsin-like serine proteases"/>
    <property type="match status" value="1"/>
</dbReference>